<dbReference type="PANTHER" id="PTHR45665">
    <property type="entry name" value="AQUAPORIN-8"/>
    <property type="match status" value="1"/>
</dbReference>
<dbReference type="Gene3D" id="1.20.1080.10">
    <property type="entry name" value="Glycerol uptake facilitator protein"/>
    <property type="match status" value="1"/>
</dbReference>
<keyword evidence="5" id="KW-0677">Repeat</keyword>
<comment type="similarity">
    <text evidence="9">Belongs to the MIP/aquaporin (TC 1.A.8) family.</text>
</comment>
<dbReference type="InterPro" id="IPR000425">
    <property type="entry name" value="MIP"/>
</dbReference>
<keyword evidence="6 10" id="KW-1133">Transmembrane helix</keyword>
<dbReference type="PRINTS" id="PR00783">
    <property type="entry name" value="MINTRINSICP"/>
</dbReference>
<feature type="transmembrane region" description="Helical" evidence="10">
    <location>
        <begin position="12"/>
        <end position="34"/>
    </location>
</feature>
<comment type="subcellular location">
    <subcellularLocation>
        <location evidence="1">Endomembrane system</location>
        <topology evidence="1">Multi-pass membrane protein</topology>
    </subcellularLocation>
</comment>
<evidence type="ECO:0000256" key="2">
    <source>
        <dbReference type="ARBA" id="ARBA00021615"/>
    </source>
</evidence>
<feature type="transmembrane region" description="Helical" evidence="10">
    <location>
        <begin position="92"/>
        <end position="110"/>
    </location>
</feature>
<dbReference type="Pfam" id="PF00230">
    <property type="entry name" value="MIP"/>
    <property type="match status" value="1"/>
</dbReference>
<proteinExistence type="inferred from homology"/>
<dbReference type="InterPro" id="IPR023271">
    <property type="entry name" value="Aquaporin-like"/>
</dbReference>
<evidence type="ECO:0000313" key="12">
    <source>
        <dbReference type="Proteomes" id="UP001516464"/>
    </source>
</evidence>
<feature type="transmembrane region" description="Helical" evidence="10">
    <location>
        <begin position="40"/>
        <end position="62"/>
    </location>
</feature>
<gene>
    <name evidence="11" type="primary">AQP</name>
    <name evidence="11" type="ORF">TCON_1029</name>
</gene>
<feature type="transmembrane region" description="Helical" evidence="10">
    <location>
        <begin position="131"/>
        <end position="155"/>
    </location>
</feature>
<evidence type="ECO:0000256" key="8">
    <source>
        <dbReference type="ARBA" id="ARBA00024994"/>
    </source>
</evidence>
<keyword evidence="12" id="KW-1185">Reference proteome</keyword>
<keyword evidence="4 9" id="KW-0812">Transmembrane</keyword>
<feature type="transmembrane region" description="Helical" evidence="10">
    <location>
        <begin position="189"/>
        <end position="217"/>
    </location>
</feature>
<dbReference type="PROSITE" id="PS00221">
    <property type="entry name" value="MIP"/>
    <property type="match status" value="1"/>
</dbReference>
<dbReference type="PANTHER" id="PTHR45665:SF9">
    <property type="entry name" value="AQUAPORIN-8"/>
    <property type="match status" value="1"/>
</dbReference>
<reference evidence="11 12" key="1">
    <citation type="submission" date="2019-01" db="EMBL/GenBank/DDBJ databases">
        <title>Genomes sequencing and comparative genomics of infectious freshwater microsporidia, Cucumispora dikerogammari and Thelohania contejeani.</title>
        <authorList>
            <person name="Cormier A."/>
            <person name="Giraud I."/>
            <person name="Wattier R."/>
            <person name="Teixeira M."/>
            <person name="Grandjean F."/>
            <person name="Rigaud T."/>
            <person name="Cordaux R."/>
        </authorList>
    </citation>
    <scope>NUCLEOTIDE SEQUENCE [LARGE SCALE GENOMIC DNA]</scope>
    <source>
        <strain evidence="11">T1</strain>
        <tissue evidence="11">Spores</tissue>
    </source>
</reference>
<evidence type="ECO:0000256" key="6">
    <source>
        <dbReference type="ARBA" id="ARBA00022989"/>
    </source>
</evidence>
<accession>A0ABQ7I022</accession>
<keyword evidence="7 10" id="KW-0472">Membrane</keyword>
<evidence type="ECO:0000256" key="4">
    <source>
        <dbReference type="ARBA" id="ARBA00022692"/>
    </source>
</evidence>
<evidence type="ECO:0000313" key="11">
    <source>
        <dbReference type="EMBL" id="KAF7683758.1"/>
    </source>
</evidence>
<evidence type="ECO:0000256" key="5">
    <source>
        <dbReference type="ARBA" id="ARBA00022737"/>
    </source>
</evidence>
<keyword evidence="3 9" id="KW-0813">Transport</keyword>
<dbReference type="EMBL" id="SBIQ01000054">
    <property type="protein sequence ID" value="KAF7683758.1"/>
    <property type="molecule type" value="Genomic_DNA"/>
</dbReference>
<dbReference type="InterPro" id="IPR022357">
    <property type="entry name" value="MIP_CS"/>
</dbReference>
<organism evidence="11 12">
    <name type="scientific">Astathelohania contejeani</name>
    <dbReference type="NCBI Taxonomy" id="164912"/>
    <lineage>
        <taxon>Eukaryota</taxon>
        <taxon>Fungi</taxon>
        <taxon>Fungi incertae sedis</taxon>
        <taxon>Microsporidia</taxon>
        <taxon>Astathelohaniidae</taxon>
        <taxon>Astathelohania</taxon>
    </lineage>
</organism>
<sequence>MALSFNWRLIQSYLGEMACSFVFGFVVYSANIASTLTKQAASPVISGLAICFSSIALIYTFVDISLAHFNPAITFAAIVFGKISIIQGLFYMIFQFLGFMIAAAVILGCFPGKSSDLLEIIRAKKIDDKVTIGEIICSEIFLTGILVYVAFAVAINAHKKKANIPTTNSEANNAIAEEEKPDYTPFAPLTIGVTIGFLAFLGISTSGGAFNPAVVFAPVLFSGKWKDSWAYWVAEFAGGVGGAAIQYFILSL</sequence>
<name>A0ABQ7I022_9MICR</name>
<evidence type="ECO:0000256" key="1">
    <source>
        <dbReference type="ARBA" id="ARBA00004127"/>
    </source>
</evidence>
<comment type="function">
    <text evidence="8">Water channel required to facilitate the transport of water across membranes. Involved in osmotolerance.</text>
</comment>
<evidence type="ECO:0000256" key="7">
    <source>
        <dbReference type="ARBA" id="ARBA00023136"/>
    </source>
</evidence>
<dbReference type="InterPro" id="IPR034294">
    <property type="entry name" value="Aquaporin_transptr"/>
</dbReference>
<feature type="transmembrane region" description="Helical" evidence="10">
    <location>
        <begin position="229"/>
        <end position="249"/>
    </location>
</feature>
<evidence type="ECO:0000256" key="9">
    <source>
        <dbReference type="RuleBase" id="RU000477"/>
    </source>
</evidence>
<comment type="caution">
    <text evidence="11">The sequence shown here is derived from an EMBL/GenBank/DDBJ whole genome shotgun (WGS) entry which is preliminary data.</text>
</comment>
<evidence type="ECO:0000256" key="3">
    <source>
        <dbReference type="ARBA" id="ARBA00022448"/>
    </source>
</evidence>
<dbReference type="SUPFAM" id="SSF81338">
    <property type="entry name" value="Aquaporin-like"/>
    <property type="match status" value="1"/>
</dbReference>
<dbReference type="Proteomes" id="UP001516464">
    <property type="component" value="Unassembled WGS sequence"/>
</dbReference>
<protein>
    <recommendedName>
        <fullName evidence="2">Aquaporin</fullName>
    </recommendedName>
</protein>
<evidence type="ECO:0000256" key="10">
    <source>
        <dbReference type="SAM" id="Phobius"/>
    </source>
</evidence>